<accession>F2US80</accession>
<keyword evidence="4" id="KW-1185">Reference proteome</keyword>
<dbReference type="InParanoid" id="F2US80"/>
<proteinExistence type="predicted"/>
<dbReference type="KEGG" id="sre:PTSG_11128"/>
<feature type="compositionally biased region" description="Low complexity" evidence="1">
    <location>
        <begin position="468"/>
        <end position="479"/>
    </location>
</feature>
<feature type="region of interest" description="Disordered" evidence="1">
    <location>
        <begin position="1348"/>
        <end position="1414"/>
    </location>
</feature>
<feature type="compositionally biased region" description="Low complexity" evidence="1">
    <location>
        <begin position="1366"/>
        <end position="1378"/>
    </location>
</feature>
<evidence type="ECO:0000313" key="4">
    <source>
        <dbReference type="Proteomes" id="UP000007799"/>
    </source>
</evidence>
<feature type="region of interest" description="Disordered" evidence="1">
    <location>
        <begin position="1426"/>
        <end position="1467"/>
    </location>
</feature>
<evidence type="ECO:0000259" key="2">
    <source>
        <dbReference type="Pfam" id="PF11597"/>
    </source>
</evidence>
<feature type="region of interest" description="Disordered" evidence="1">
    <location>
        <begin position="512"/>
        <end position="623"/>
    </location>
</feature>
<dbReference type="Pfam" id="PF11597">
    <property type="entry name" value="Med13_N"/>
    <property type="match status" value="1"/>
</dbReference>
<feature type="compositionally biased region" description="Basic and acidic residues" evidence="1">
    <location>
        <begin position="584"/>
        <end position="595"/>
    </location>
</feature>
<feature type="compositionally biased region" description="Low complexity" evidence="1">
    <location>
        <begin position="612"/>
        <end position="623"/>
    </location>
</feature>
<feature type="compositionally biased region" description="Low complexity" evidence="1">
    <location>
        <begin position="1386"/>
        <end position="1400"/>
    </location>
</feature>
<dbReference type="EMBL" id="GL832993">
    <property type="protein sequence ID" value="EGD80485.1"/>
    <property type="molecule type" value="Genomic_DNA"/>
</dbReference>
<gene>
    <name evidence="3" type="ORF">PTSG_11128</name>
</gene>
<protein>
    <recommendedName>
        <fullName evidence="2">Mediator complex subunit Med13 N-terminal domain-containing protein</fullName>
    </recommendedName>
</protein>
<evidence type="ECO:0000256" key="1">
    <source>
        <dbReference type="SAM" id="MobiDB-lite"/>
    </source>
</evidence>
<dbReference type="InterPro" id="IPR021643">
    <property type="entry name" value="Mediator_Med13_N"/>
</dbReference>
<reference evidence="3" key="1">
    <citation type="submission" date="2009-08" db="EMBL/GenBank/DDBJ databases">
        <title>Annotation of Salpingoeca rosetta.</title>
        <authorList>
            <consortium name="The Broad Institute Genome Sequencing Platform"/>
            <person name="Russ C."/>
            <person name="Cuomo C."/>
            <person name="Burger G."/>
            <person name="Gray M.W."/>
            <person name="Holland P.W.H."/>
            <person name="King N."/>
            <person name="Lang F.B.F."/>
            <person name="Roger A.J."/>
            <person name="Ruiz-Trillo I."/>
            <person name="Young S.K."/>
            <person name="Zeng Q."/>
            <person name="Gargeya S."/>
            <person name="Alvarado L."/>
            <person name="Berlin A."/>
            <person name="Chapman S.B."/>
            <person name="Chen Z."/>
            <person name="Freedman E."/>
            <person name="Gellesch M."/>
            <person name="Goldberg J."/>
            <person name="Griggs A."/>
            <person name="Gujja S."/>
            <person name="Heilman E."/>
            <person name="Heiman D."/>
            <person name="Howarth C."/>
            <person name="Mehta T."/>
            <person name="Neiman D."/>
            <person name="Pearson M."/>
            <person name="Roberts A."/>
            <person name="Saif S."/>
            <person name="Shea T."/>
            <person name="Shenoy N."/>
            <person name="Sisk P."/>
            <person name="Stolte C."/>
            <person name="Sykes S."/>
            <person name="White J."/>
            <person name="Yandava C."/>
            <person name="Haas B."/>
            <person name="Nusbaum C."/>
            <person name="Birren B."/>
        </authorList>
    </citation>
    <scope>NUCLEOTIDE SEQUENCE [LARGE SCALE GENOMIC DNA]</scope>
    <source>
        <strain evidence="3">ATCC 50818</strain>
    </source>
</reference>
<organism evidence="4">
    <name type="scientific">Salpingoeca rosetta (strain ATCC 50818 / BSB-021)</name>
    <dbReference type="NCBI Taxonomy" id="946362"/>
    <lineage>
        <taxon>Eukaryota</taxon>
        <taxon>Choanoflagellata</taxon>
        <taxon>Craspedida</taxon>
        <taxon>Salpingoecidae</taxon>
        <taxon>Salpingoeca</taxon>
    </lineage>
</organism>
<feature type="compositionally biased region" description="Gly residues" evidence="1">
    <location>
        <begin position="1451"/>
        <end position="1463"/>
    </location>
</feature>
<feature type="compositionally biased region" description="Basic residues" evidence="1">
    <location>
        <begin position="518"/>
        <end position="527"/>
    </location>
</feature>
<name>F2US80_SALR5</name>
<feature type="compositionally biased region" description="Low complexity" evidence="1">
    <location>
        <begin position="559"/>
        <end position="570"/>
    </location>
</feature>
<dbReference type="RefSeq" id="XP_004988049.1">
    <property type="nucleotide sequence ID" value="XM_004987992.1"/>
</dbReference>
<sequence>MPSKPQEERTNVIKLGTLHDVRWSQLVWNKADVLGTGAAVNHEHELFQLQAQYDESNFLTLPVLRTTKASVLPTRKRQAALYIFSLTDKDPPNLSSSSQATFHKGSALDAEENCDIVQLLFRAIMSMLERHMGGDGYVRVNDCFFPREDDEPRRLQNHGVRVRPFLIRSSNVCVRVQAVTNPYQLLSAPDYDVAAHTHARLVPTGDVCELVHPPRPTSSGSISDCDDDNDASDNTAGVAAVATHPRPHQGNSTSPLPLSSARPAAAAAAAAAAALPFTYPRPACVAAWERVAPHLASAVDAAPAHLVRVRLDGVAGVYPERLLVVPRHTSDTTATTASKAHSRAAKAAKAAKAAVSGTCGAGCGDAADGDGSDADDAAEIDGDGCTRVSAYAEEMWQRAIANTCAVPGHVLTTLTSLNQRFNTLDYSHLNLRPTPARHAPSSSLSSSSSSSSTHGASRHLPPSKYPHGSRAGLRGAQRAAPPPPPLKLPWGRQTKHKATCSRFVLSLLKSKFGSRSASARRRARSVRHGSDVATTSPHAAHATGVGVGGSSERSRHATTHASATAASASSQAKRSGDASASTSDMKRPKQLDDGPAHATNMAPSTHPQGHHSSSSSSTRDAALAAAMMSTAAAVVGTSSSNQGHHHNHSSGTVLSHSSHATTSGGKRAASDLLTPPYDDQDTLKSLLRTSSAYATTATSTAAAADDGDSALVLPGTPSSPPFAASLAPLAVGGTTKFPVPPAYKPLAIKPCQGPPTWTPPGTGEYEEPTKAPGYNLHIRPKPPSPSFFTIPDAMKDSWSRPPTAAAATAAKEREDGDDEDSNVATVMNSPAAVASLSSLFAAPNSLFSAVPHDGASNSPSPAGFVLNAKYTDKTDALESTATIAPHLQPSPASAHLLVFLQYVRRPTAQLSTTVSATGDAMERAAAITLEASCSLQLCDQQPLVTYYMHHAQQQAPIPADPKQPVPKHVSSMDATMTTRVLTALTKDGRNTIAGMLPLAELLPEARPLHAPQLAVKTVAPLRQRDAVLTVSAAAPKMWHYLGLRPHAHRKDWVVVPLYRCSPAHRHTAEWYVQRLVHAYAARELGTLTVVPYTPDAPTITRGVECIKEDLERQGQPVDRVVLLVLSEDGVWPDAFSNPATTMSLSAHAHSLMVNKRMYMHPNAGLDAACYEMYLLSQRHLAAHKPMLQLAPTDLDADWVVALGTRLSFKPSLYLLHCAYVVLPDAIVVCVTDRHGSLFDLHFTQIRDGETLVDGARATAEVLTLVVRRLKCPVHIVLCGVGPRAEAAATAFQPHLQPSPPPASEPKAGFLVSCTCVLFEHDEGVTLDRAPAPLPPSKQRRLQQLMEEQRETYKKQQQQRRQHEQRQQQQQQQKQWQGRGRPGSAGGPQSRRSGGSSSSSAVNALGNFGSAPRRQQSAMLDKYKNLSRTTSKAPSAHRRHRSSNNNSSNSGNGNGGSGSGGNGNGKERDLVPLRLDLLQGNTRPQPRMFLNVGGYYGAGTDARCRLRACALYTLTERAWYRVTMLWHERAPLDAITPDVTPRDFPPDQDDESKVLAFVVQQLHDLAHLSLPAGRPTTPIHLRALSSFFK</sequence>
<feature type="region of interest" description="Disordered" evidence="1">
    <location>
        <begin position="432"/>
        <end position="494"/>
    </location>
</feature>
<feature type="domain" description="Mediator complex subunit Med13 N-terminal" evidence="2">
    <location>
        <begin position="6"/>
        <end position="219"/>
    </location>
</feature>
<feature type="region of interest" description="Disordered" evidence="1">
    <location>
        <begin position="636"/>
        <end position="677"/>
    </location>
</feature>
<dbReference type="GeneID" id="16068574"/>
<feature type="region of interest" description="Disordered" evidence="1">
    <location>
        <begin position="212"/>
        <end position="234"/>
    </location>
</feature>
<dbReference type="Proteomes" id="UP000007799">
    <property type="component" value="Unassembled WGS sequence"/>
</dbReference>
<feature type="region of interest" description="Disordered" evidence="1">
    <location>
        <begin position="798"/>
        <end position="823"/>
    </location>
</feature>
<feature type="compositionally biased region" description="Polar residues" evidence="1">
    <location>
        <begin position="652"/>
        <end position="664"/>
    </location>
</feature>
<feature type="compositionally biased region" description="Low complexity" evidence="1">
    <location>
        <begin position="441"/>
        <end position="452"/>
    </location>
</feature>
<feature type="compositionally biased region" description="Polar residues" evidence="1">
    <location>
        <begin position="601"/>
        <end position="611"/>
    </location>
</feature>
<evidence type="ECO:0000313" key="3">
    <source>
        <dbReference type="EMBL" id="EGD80485.1"/>
    </source>
</evidence>